<dbReference type="Proteomes" id="UP001177670">
    <property type="component" value="Unassembled WGS sequence"/>
</dbReference>
<name>A0AA40KX35_9HYME</name>
<accession>A0AA40KX35</accession>
<reference evidence="2" key="1">
    <citation type="submission" date="2021-10" db="EMBL/GenBank/DDBJ databases">
        <title>Melipona bicolor Genome sequencing and assembly.</title>
        <authorList>
            <person name="Araujo N.S."/>
            <person name="Arias M.C."/>
        </authorList>
    </citation>
    <scope>NUCLEOTIDE SEQUENCE</scope>
    <source>
        <strain evidence="2">USP_2M_L1-L4_2017</strain>
        <tissue evidence="2">Whole body</tissue>
    </source>
</reference>
<evidence type="ECO:0000313" key="2">
    <source>
        <dbReference type="EMBL" id="KAK1135917.1"/>
    </source>
</evidence>
<proteinExistence type="predicted"/>
<sequence length="81" mass="8935">NPFVSLAQRTRTGLTRGESELDSRDRAALISRRKFRETSNDVDVDAEKEDCGGPVKGDREEKAGEANYRGVCPPGNLLIRS</sequence>
<comment type="caution">
    <text evidence="2">The sequence shown here is derived from an EMBL/GenBank/DDBJ whole genome shotgun (WGS) entry which is preliminary data.</text>
</comment>
<dbReference type="AlphaFoldDB" id="A0AA40KX35"/>
<evidence type="ECO:0000256" key="1">
    <source>
        <dbReference type="SAM" id="MobiDB-lite"/>
    </source>
</evidence>
<feature type="non-terminal residue" evidence="2">
    <location>
        <position position="1"/>
    </location>
</feature>
<protein>
    <submittedName>
        <fullName evidence="2">Uncharacterized protein</fullName>
    </submittedName>
</protein>
<feature type="region of interest" description="Disordered" evidence="1">
    <location>
        <begin position="39"/>
        <end position="70"/>
    </location>
</feature>
<dbReference type="EMBL" id="JAHYIQ010000001">
    <property type="protein sequence ID" value="KAK1135917.1"/>
    <property type="molecule type" value="Genomic_DNA"/>
</dbReference>
<feature type="region of interest" description="Disordered" evidence="1">
    <location>
        <begin position="1"/>
        <end position="20"/>
    </location>
</feature>
<gene>
    <name evidence="2" type="ORF">K0M31_000489</name>
</gene>
<keyword evidence="3" id="KW-1185">Reference proteome</keyword>
<organism evidence="2 3">
    <name type="scientific">Melipona bicolor</name>
    <dbReference type="NCBI Taxonomy" id="60889"/>
    <lineage>
        <taxon>Eukaryota</taxon>
        <taxon>Metazoa</taxon>
        <taxon>Ecdysozoa</taxon>
        <taxon>Arthropoda</taxon>
        <taxon>Hexapoda</taxon>
        <taxon>Insecta</taxon>
        <taxon>Pterygota</taxon>
        <taxon>Neoptera</taxon>
        <taxon>Endopterygota</taxon>
        <taxon>Hymenoptera</taxon>
        <taxon>Apocrita</taxon>
        <taxon>Aculeata</taxon>
        <taxon>Apoidea</taxon>
        <taxon>Anthophila</taxon>
        <taxon>Apidae</taxon>
        <taxon>Melipona</taxon>
    </lineage>
</organism>
<evidence type="ECO:0000313" key="3">
    <source>
        <dbReference type="Proteomes" id="UP001177670"/>
    </source>
</evidence>